<reference evidence="1" key="1">
    <citation type="submission" date="2020-02" db="EMBL/GenBank/DDBJ databases">
        <authorList>
            <person name="Meier V. D."/>
        </authorList>
    </citation>
    <scope>NUCLEOTIDE SEQUENCE</scope>
    <source>
        <strain evidence="1">AVDCRST_MAG02</strain>
    </source>
</reference>
<protein>
    <submittedName>
        <fullName evidence="1">Uncharacterized protein</fullName>
    </submittedName>
</protein>
<accession>A0A6J4RD33</accession>
<evidence type="ECO:0000313" key="1">
    <source>
        <dbReference type="EMBL" id="CAA9470599.1"/>
    </source>
</evidence>
<organism evidence="1">
    <name type="scientific">uncultured Rubrobacteraceae bacterium</name>
    <dbReference type="NCBI Taxonomy" id="349277"/>
    <lineage>
        <taxon>Bacteria</taxon>
        <taxon>Bacillati</taxon>
        <taxon>Actinomycetota</taxon>
        <taxon>Rubrobacteria</taxon>
        <taxon>Rubrobacterales</taxon>
        <taxon>Rubrobacteraceae</taxon>
        <taxon>environmental samples</taxon>
    </lineage>
</organism>
<sequence>MQPAGQRNMVLEPGYLVRTQFGHACTALLPSAVAPTTSLVFDGILAA</sequence>
<dbReference type="EMBL" id="CADCVH010000104">
    <property type="protein sequence ID" value="CAA9470599.1"/>
    <property type="molecule type" value="Genomic_DNA"/>
</dbReference>
<dbReference type="AlphaFoldDB" id="A0A6J4RD33"/>
<name>A0A6J4RD33_9ACTN</name>
<gene>
    <name evidence="1" type="ORF">AVDCRST_MAG02-3685</name>
</gene>
<proteinExistence type="predicted"/>